<evidence type="ECO:0000256" key="2">
    <source>
        <dbReference type="ARBA" id="ARBA00023445"/>
    </source>
</evidence>
<dbReference type="Gene3D" id="3.40.50.720">
    <property type="entry name" value="NAD(P)-binding Rossmann-like Domain"/>
    <property type="match status" value="1"/>
</dbReference>
<dbReference type="AlphaFoldDB" id="A0A1L9BHK7"/>
<organism evidence="4 5">
    <name type="scientific">Cystobacter ferrugineus</name>
    <dbReference type="NCBI Taxonomy" id="83449"/>
    <lineage>
        <taxon>Bacteria</taxon>
        <taxon>Pseudomonadati</taxon>
        <taxon>Myxococcota</taxon>
        <taxon>Myxococcia</taxon>
        <taxon>Myxococcales</taxon>
        <taxon>Cystobacterineae</taxon>
        <taxon>Archangiaceae</taxon>
        <taxon>Cystobacter</taxon>
    </lineage>
</organism>
<dbReference type="GO" id="GO:0016616">
    <property type="term" value="F:oxidoreductase activity, acting on the CH-OH group of donors, NAD or NADP as acceptor"/>
    <property type="evidence" value="ECO:0007669"/>
    <property type="project" value="TreeGrafter"/>
</dbReference>
<evidence type="ECO:0000313" key="4">
    <source>
        <dbReference type="EMBL" id="OJH41740.1"/>
    </source>
</evidence>
<dbReference type="PANTHER" id="PTHR10366:SF564">
    <property type="entry name" value="STEROL-4-ALPHA-CARBOXYLATE 3-DEHYDROGENASE, DECARBOXYLATING"/>
    <property type="match status" value="1"/>
</dbReference>
<comment type="caution">
    <text evidence="4">The sequence shown here is derived from an EMBL/GenBank/DDBJ whole genome shotgun (WGS) entry which is preliminary data.</text>
</comment>
<reference evidence="4 5" key="2">
    <citation type="submission" date="2016-12" db="EMBL/GenBank/DDBJ databases">
        <title>Draft Genome Sequence of Cystobacter ferrugineus Strain Cbfe23.</title>
        <authorList>
            <person name="Akbar S."/>
            <person name="Dowd S.E."/>
            <person name="Stevens D.C."/>
        </authorList>
    </citation>
    <scope>NUCLEOTIDE SEQUENCE [LARGE SCALE GENOMIC DNA]</scope>
    <source>
        <strain evidence="4 5">Cbfe23</strain>
    </source>
</reference>
<dbReference type="EMBL" id="MPIN01000001">
    <property type="protein sequence ID" value="OJH41740.1"/>
    <property type="molecule type" value="Genomic_DNA"/>
</dbReference>
<dbReference type="OrthoDB" id="5366167at2"/>
<keyword evidence="1" id="KW-0560">Oxidoreductase</keyword>
<dbReference type="FunFam" id="3.40.50.720:FF:000336">
    <property type="entry name" value="Aldehyde reductase"/>
    <property type="match status" value="1"/>
</dbReference>
<dbReference type="InterPro" id="IPR001509">
    <property type="entry name" value="Epimerase_deHydtase"/>
</dbReference>
<gene>
    <name evidence="4" type="ORF">BON30_00380</name>
</gene>
<comment type="similarity">
    <text evidence="2">Belongs to the NAD(P)-dependent epimerase/dehydratase family. Dihydroflavonol-4-reductase subfamily.</text>
</comment>
<dbReference type="SUPFAM" id="SSF51735">
    <property type="entry name" value="NAD(P)-binding Rossmann-fold domains"/>
    <property type="match status" value="1"/>
</dbReference>
<sequence>MSTETKDTTVLVTGGSGYVGSWAISALLRQGYRVRTTVRHLKREGEVRAAVAREAGSATERLSFFVADLLRDEGWARAAEGADYILHVASPLAMGEFKGQDLVRPAREGTRRVLEAGARAGVKRVVMTSSLLAALPPAGHDDARPIDESVWTDLSGKDINNYTRSKTLAEQDAWDFIRQSGGSMTLATVLPAVIQGPVLGKDYSGSVAMVAQLLGGKMPALPRFGSSIVDVRDLVDLHLKAMTAPEAAGQRFAAASDFLWMTDIARALREHLGTRAAKVPTRVLPDVVVRLLALVNSDLRLLVPNLGLRQAFSSAKAQRLLGWHARPATRSILDGAESLLREGIV</sequence>
<dbReference type="CDD" id="cd05227">
    <property type="entry name" value="AR_SDR_e"/>
    <property type="match status" value="1"/>
</dbReference>
<dbReference type="PANTHER" id="PTHR10366">
    <property type="entry name" value="NAD DEPENDENT EPIMERASE/DEHYDRATASE"/>
    <property type="match status" value="1"/>
</dbReference>
<dbReference type="Pfam" id="PF01370">
    <property type="entry name" value="Epimerase"/>
    <property type="match status" value="1"/>
</dbReference>
<feature type="domain" description="NAD-dependent epimerase/dehydratase" evidence="3">
    <location>
        <begin position="10"/>
        <end position="249"/>
    </location>
</feature>
<accession>A0A1L9BHK7</accession>
<dbReference type="Proteomes" id="UP000182229">
    <property type="component" value="Unassembled WGS sequence"/>
</dbReference>
<evidence type="ECO:0000259" key="3">
    <source>
        <dbReference type="Pfam" id="PF01370"/>
    </source>
</evidence>
<proteinExistence type="inferred from homology"/>
<dbReference type="STRING" id="83449.BON30_00380"/>
<dbReference type="InterPro" id="IPR050425">
    <property type="entry name" value="NAD(P)_dehydrat-like"/>
</dbReference>
<evidence type="ECO:0000256" key="1">
    <source>
        <dbReference type="ARBA" id="ARBA00023002"/>
    </source>
</evidence>
<dbReference type="RefSeq" id="WP_071895777.1">
    <property type="nucleotide sequence ID" value="NZ_MPIN01000001.1"/>
</dbReference>
<protein>
    <submittedName>
        <fullName evidence="4">Epimerase</fullName>
    </submittedName>
</protein>
<keyword evidence="5" id="KW-1185">Reference proteome</keyword>
<name>A0A1L9BHK7_9BACT</name>
<reference evidence="5" key="1">
    <citation type="submission" date="2016-11" db="EMBL/GenBank/DDBJ databases">
        <authorList>
            <person name="Shukria A."/>
            <person name="Stevens D.C."/>
        </authorList>
    </citation>
    <scope>NUCLEOTIDE SEQUENCE [LARGE SCALE GENOMIC DNA]</scope>
    <source>
        <strain evidence="5">Cbfe23</strain>
    </source>
</reference>
<evidence type="ECO:0000313" key="5">
    <source>
        <dbReference type="Proteomes" id="UP000182229"/>
    </source>
</evidence>
<dbReference type="InterPro" id="IPR036291">
    <property type="entry name" value="NAD(P)-bd_dom_sf"/>
</dbReference>